<evidence type="ECO:0000313" key="2">
    <source>
        <dbReference type="Proteomes" id="UP001367771"/>
    </source>
</evidence>
<reference evidence="1 2" key="1">
    <citation type="journal article" date="2013" name="Int. J. Syst. Evol. Microbiol.">
        <title>Sphingomonas kyungheensis sp. nov., a bacterium with ginsenoside-converting activity isolated from soil of a ginseng field.</title>
        <authorList>
            <person name="Son H.M."/>
            <person name="Yang J.E."/>
            <person name="Park Y."/>
            <person name="Han C.K."/>
            <person name="Kim S.G."/>
            <person name="Kook M."/>
            <person name="Yi T.H."/>
        </authorList>
    </citation>
    <scope>NUCLEOTIDE SEQUENCE [LARGE SCALE GENOMIC DNA]</scope>
    <source>
        <strain evidence="1 2">LMG 26582</strain>
    </source>
</reference>
<name>A0ABU8H4D3_9SPHN</name>
<protein>
    <submittedName>
        <fullName evidence="1">BrnT family toxin</fullName>
    </submittedName>
</protein>
<dbReference type="Pfam" id="PF04365">
    <property type="entry name" value="BrnT_toxin"/>
    <property type="match status" value="1"/>
</dbReference>
<organism evidence="1 2">
    <name type="scientific">Sphingomonas kyungheensis</name>
    <dbReference type="NCBI Taxonomy" id="1069987"/>
    <lineage>
        <taxon>Bacteria</taxon>
        <taxon>Pseudomonadati</taxon>
        <taxon>Pseudomonadota</taxon>
        <taxon>Alphaproteobacteria</taxon>
        <taxon>Sphingomonadales</taxon>
        <taxon>Sphingomonadaceae</taxon>
        <taxon>Sphingomonas</taxon>
    </lineage>
</organism>
<dbReference type="Proteomes" id="UP001367771">
    <property type="component" value="Unassembled WGS sequence"/>
</dbReference>
<dbReference type="Gene3D" id="3.10.450.530">
    <property type="entry name" value="Ribonuclease toxin, BrnT, of type II toxin-antitoxin system"/>
    <property type="match status" value="1"/>
</dbReference>
<gene>
    <name evidence="1" type="ORF">V8201_12260</name>
</gene>
<keyword evidence="2" id="KW-1185">Reference proteome</keyword>
<dbReference type="InterPro" id="IPR007460">
    <property type="entry name" value="BrnT_toxin"/>
</dbReference>
<dbReference type="InterPro" id="IPR038573">
    <property type="entry name" value="BrnT_sf"/>
</dbReference>
<sequence>MQVEFDPAKDVRNIARHGVSWHSAAQFDWSSALEREDDRYDYGHRRFVALGLIAERVHVLVFTPGSHDGAVRVISLRRAEPHEARFYLGQI</sequence>
<comment type="caution">
    <text evidence="1">The sequence shown here is derived from an EMBL/GenBank/DDBJ whole genome shotgun (WGS) entry which is preliminary data.</text>
</comment>
<proteinExistence type="predicted"/>
<evidence type="ECO:0000313" key="1">
    <source>
        <dbReference type="EMBL" id="MEI5687854.1"/>
    </source>
</evidence>
<accession>A0ABU8H4D3</accession>
<dbReference type="EMBL" id="JBBBDM010000005">
    <property type="protein sequence ID" value="MEI5687854.1"/>
    <property type="molecule type" value="Genomic_DNA"/>
</dbReference>
<dbReference type="RefSeq" id="WP_037533963.1">
    <property type="nucleotide sequence ID" value="NZ_JBBBDM010000005.1"/>
</dbReference>